<comment type="caution">
    <text evidence="2">The sequence shown here is derived from an EMBL/GenBank/DDBJ whole genome shotgun (WGS) entry which is preliminary data.</text>
</comment>
<sequence>TPFNLPSDVIPPEKKRAQTEKRLHSIEEEIRSLRVKCDEVLRVKERIEKIEEKIKSLSSMEAIVDKELAINEDEEELKKSLHFPAHPSKTEENEPVSVAASDMSENKKRKKNKKKKRRRLLHLWVVQWSREVILRWLSSDKGF</sequence>
<organism evidence="2 3">
    <name type="scientific">Pristionchus mayeri</name>
    <dbReference type="NCBI Taxonomy" id="1317129"/>
    <lineage>
        <taxon>Eukaryota</taxon>
        <taxon>Metazoa</taxon>
        <taxon>Ecdysozoa</taxon>
        <taxon>Nematoda</taxon>
        <taxon>Chromadorea</taxon>
        <taxon>Rhabditida</taxon>
        <taxon>Rhabditina</taxon>
        <taxon>Diplogasteromorpha</taxon>
        <taxon>Diplogasteroidea</taxon>
        <taxon>Neodiplogasteridae</taxon>
        <taxon>Pristionchus</taxon>
    </lineage>
</organism>
<name>A0AAN5C529_9BILA</name>
<keyword evidence="3" id="KW-1185">Reference proteome</keyword>
<feature type="non-terminal residue" evidence="2">
    <location>
        <position position="1"/>
    </location>
</feature>
<proteinExistence type="predicted"/>
<evidence type="ECO:0000313" key="3">
    <source>
        <dbReference type="Proteomes" id="UP001328107"/>
    </source>
</evidence>
<dbReference type="AlphaFoldDB" id="A0AAN5C529"/>
<dbReference type="EMBL" id="BTRK01000001">
    <property type="protein sequence ID" value="GMR30332.1"/>
    <property type="molecule type" value="Genomic_DNA"/>
</dbReference>
<dbReference type="Proteomes" id="UP001328107">
    <property type="component" value="Unassembled WGS sequence"/>
</dbReference>
<evidence type="ECO:0000313" key="2">
    <source>
        <dbReference type="EMBL" id="GMR30332.1"/>
    </source>
</evidence>
<gene>
    <name evidence="2" type="ORF">PMAYCL1PPCAC_00527</name>
</gene>
<evidence type="ECO:0000256" key="1">
    <source>
        <dbReference type="SAM" id="MobiDB-lite"/>
    </source>
</evidence>
<protein>
    <submittedName>
        <fullName evidence="2">Uncharacterized protein</fullName>
    </submittedName>
</protein>
<feature type="compositionally biased region" description="Basic and acidic residues" evidence="1">
    <location>
        <begin position="11"/>
        <end position="21"/>
    </location>
</feature>
<feature type="compositionally biased region" description="Basic residues" evidence="1">
    <location>
        <begin position="107"/>
        <end position="117"/>
    </location>
</feature>
<feature type="region of interest" description="Disordered" evidence="1">
    <location>
        <begin position="1"/>
        <end position="21"/>
    </location>
</feature>
<feature type="region of interest" description="Disordered" evidence="1">
    <location>
        <begin position="81"/>
        <end position="117"/>
    </location>
</feature>
<accession>A0AAN5C529</accession>
<reference evidence="3" key="1">
    <citation type="submission" date="2022-10" db="EMBL/GenBank/DDBJ databases">
        <title>Genome assembly of Pristionchus species.</title>
        <authorList>
            <person name="Yoshida K."/>
            <person name="Sommer R.J."/>
        </authorList>
    </citation>
    <scope>NUCLEOTIDE SEQUENCE [LARGE SCALE GENOMIC DNA]</scope>
    <source>
        <strain evidence="3">RS5460</strain>
    </source>
</reference>